<evidence type="ECO:0000313" key="2">
    <source>
        <dbReference type="Proteomes" id="UP000198432"/>
    </source>
</evidence>
<dbReference type="Proteomes" id="UP000198432">
    <property type="component" value="Unassembled WGS sequence"/>
</dbReference>
<proteinExistence type="predicted"/>
<gene>
    <name evidence="1" type="ORF">SAMN06296052_1083</name>
</gene>
<name>A0A239F425_9BACT</name>
<keyword evidence="2" id="KW-1185">Reference proteome</keyword>
<sequence>MPEFPLGPEQEIGPNAIAYTIKKGGHYSIRNSFKTLSTDQIRFSVTFDSTAIYTTKNPANQGDINKLYGLADCNSLHQVNSVRFGWRWYGNRLEVLAYTYKNRARNYAFVGYATLGQPSTCEIRLEDQAYILTMDGRSVTLPRECDGVGQGYRLYPYFGGDEVAPHDITISIQQLL</sequence>
<evidence type="ECO:0000313" key="1">
    <source>
        <dbReference type="EMBL" id="SNS51666.1"/>
    </source>
</evidence>
<accession>A0A239F425</accession>
<protein>
    <submittedName>
        <fullName evidence="1">Uncharacterized protein</fullName>
    </submittedName>
</protein>
<reference evidence="2" key="1">
    <citation type="submission" date="2017-06" db="EMBL/GenBank/DDBJ databases">
        <authorList>
            <person name="Varghese N."/>
            <person name="Submissions S."/>
        </authorList>
    </citation>
    <scope>NUCLEOTIDE SEQUENCE [LARGE SCALE GENOMIC DNA]</scope>
    <source>
        <strain evidence="2">NKM1</strain>
    </source>
</reference>
<organism evidence="1 2">
    <name type="scientific">Pontibacter ummariensis</name>
    <dbReference type="NCBI Taxonomy" id="1610492"/>
    <lineage>
        <taxon>Bacteria</taxon>
        <taxon>Pseudomonadati</taxon>
        <taxon>Bacteroidota</taxon>
        <taxon>Cytophagia</taxon>
        <taxon>Cytophagales</taxon>
        <taxon>Hymenobacteraceae</taxon>
        <taxon>Pontibacter</taxon>
    </lineage>
</organism>
<dbReference type="AlphaFoldDB" id="A0A239F425"/>
<dbReference type="EMBL" id="FZOQ01000008">
    <property type="protein sequence ID" value="SNS51666.1"/>
    <property type="molecule type" value="Genomic_DNA"/>
</dbReference>
<dbReference type="OrthoDB" id="652507at2"/>